<sequence length="59" mass="7098">MKKIETLITQGEIIDMALAIEVFSMALVKHEHTWTKYEREVYEIAMKVHDKFQKKFNKQ</sequence>
<dbReference type="AlphaFoldDB" id="A0A6M3X4N8"/>
<dbReference type="EMBL" id="MT143914">
    <property type="protein sequence ID" value="QJH92716.1"/>
    <property type="molecule type" value="Genomic_DNA"/>
</dbReference>
<organism evidence="1">
    <name type="scientific">viral metagenome</name>
    <dbReference type="NCBI Taxonomy" id="1070528"/>
    <lineage>
        <taxon>unclassified sequences</taxon>
        <taxon>metagenomes</taxon>
        <taxon>organismal metagenomes</taxon>
    </lineage>
</organism>
<protein>
    <submittedName>
        <fullName evidence="1">Uncharacterized protein</fullName>
    </submittedName>
</protein>
<name>A0A6M3X4N8_9ZZZZ</name>
<gene>
    <name evidence="1" type="ORF">MM171A02446_0003</name>
</gene>
<reference evidence="1" key="1">
    <citation type="submission" date="2020-03" db="EMBL/GenBank/DDBJ databases">
        <title>The deep terrestrial virosphere.</title>
        <authorList>
            <person name="Holmfeldt K."/>
            <person name="Nilsson E."/>
            <person name="Simone D."/>
            <person name="Lopez-Fernandez M."/>
            <person name="Wu X."/>
            <person name="de Brujin I."/>
            <person name="Lundin D."/>
            <person name="Andersson A."/>
            <person name="Bertilsson S."/>
            <person name="Dopson M."/>
        </authorList>
    </citation>
    <scope>NUCLEOTIDE SEQUENCE</scope>
    <source>
        <strain evidence="1">MM171A02446</strain>
    </source>
</reference>
<proteinExistence type="predicted"/>
<evidence type="ECO:0000313" key="1">
    <source>
        <dbReference type="EMBL" id="QJH92716.1"/>
    </source>
</evidence>
<accession>A0A6M3X4N8</accession>